<evidence type="ECO:0000313" key="12">
    <source>
        <dbReference type="Proteomes" id="UP000286415"/>
    </source>
</evidence>
<protein>
    <recommendedName>
        <fullName evidence="3 7">Neutral ceramidase</fullName>
        <ecNumber evidence="2 7">3.5.1.23</ecNumber>
    </recommendedName>
</protein>
<feature type="chain" id="PRO_5035855624" description="Neutral ceramidase" evidence="8">
    <location>
        <begin position="22"/>
        <end position="708"/>
    </location>
</feature>
<evidence type="ECO:0000256" key="5">
    <source>
        <dbReference type="PIRSR" id="PIRSR606823-1"/>
    </source>
</evidence>
<evidence type="ECO:0000256" key="8">
    <source>
        <dbReference type="SAM" id="SignalP"/>
    </source>
</evidence>
<feature type="domain" description="Neutral/alkaline non-lysosomal ceramidase C-terminal" evidence="10">
    <location>
        <begin position="536"/>
        <end position="706"/>
    </location>
</feature>
<evidence type="ECO:0000256" key="1">
    <source>
        <dbReference type="ARBA" id="ARBA00009835"/>
    </source>
</evidence>
<dbReference type="GO" id="GO:0046514">
    <property type="term" value="P:ceramide catabolic process"/>
    <property type="evidence" value="ECO:0007669"/>
    <property type="project" value="InterPro"/>
</dbReference>
<keyword evidence="12" id="KW-1185">Reference proteome</keyword>
<dbReference type="PANTHER" id="PTHR12670">
    <property type="entry name" value="CERAMIDASE"/>
    <property type="match status" value="1"/>
</dbReference>
<sequence length="708" mass="79452">MTWLVPVLLLFQLLTISPIRAYRFGLGIYDITGPAAQVNMMGYARLGQNTHGIHTRLFSRAFLIQEDGPSPVTVLFINLDVGMISQLLKTQVVMELQKRYGGVFNHSNVLLTATHTHSGPGGYFQYFLYSVTSLGFVKQNFDAMVTGIIKSVEIAKSNMMDGKIYVAKGDIQNASINRSPASYERNPVEERKKYHSNVDTQMVLLKFVNSSDYPVGMLNWFAVHATSMNMTNTLISSDNKGLAALMFEERLNGHRNVGQGPFVGAFAQANEGDVSPNIQGPKCIDTGRPCDYVHGTCNGRAQKCIAFGPGRDMFESTKIIAQRQYEKAWELFEAAKEEISGSISFAHQFVDMTKMKIQYGGHNRTTCKPAMGYSFAAGTMDGPGDFDFVQGTKSTNPFWNVIRDMIKRPSRELKRCHAPKPILLATGELNRPLEWQPAVVETQVLRIGSFLIVALPGEFTTMSGRRIRNAVTQVVRREAGYWPRSKASSEYHVVLAGLSNVYTSYVATPEEYELQRYEGASTIYGPFTLPAYVEQFQHLTTALVKGTQLPPGPTPPYLMGHLFSGLPPVLFDAAPFGFKFGDVIAPPRSIYTQADKEVAVRFIGANPRNDVRQNGTFLTVDKYDERTETWKTEFTDANWETKFIWGRLGRFGWLLGHSEVEIRWRLKSWKGDCFPGTYRIQYYGAAKYLTSRHLHYFTGTTDPFQVTC</sequence>
<keyword evidence="6" id="KW-0479">Metal-binding</keyword>
<dbReference type="InterPro" id="IPR031329">
    <property type="entry name" value="NEUT/ALK_ceramidase_N"/>
</dbReference>
<feature type="active site" description="Nucleophile" evidence="5">
    <location>
        <position position="275"/>
    </location>
</feature>
<feature type="binding site" evidence="6">
    <location>
        <position position="458"/>
    </location>
    <ligand>
        <name>Zn(2+)</name>
        <dbReference type="ChEBI" id="CHEBI:29105"/>
    </ligand>
</feature>
<keyword evidence="6" id="KW-0862">Zinc</keyword>
<comment type="similarity">
    <text evidence="1 7">Belongs to the neutral ceramidase family.</text>
</comment>
<feature type="domain" description="Neutral/alkaline non-lysosomal ceramidase N-terminal" evidence="9">
    <location>
        <begin position="22"/>
        <end position="533"/>
    </location>
</feature>
<dbReference type="GO" id="GO:0046512">
    <property type="term" value="P:sphingosine biosynthetic process"/>
    <property type="evidence" value="ECO:0007669"/>
    <property type="project" value="TreeGrafter"/>
</dbReference>
<evidence type="ECO:0000259" key="10">
    <source>
        <dbReference type="Pfam" id="PF17048"/>
    </source>
</evidence>
<comment type="catalytic activity">
    <reaction evidence="7">
        <text>an N-acylsphing-4-enine + H2O = sphing-4-enine + a fatty acid</text>
        <dbReference type="Rhea" id="RHEA:20856"/>
        <dbReference type="ChEBI" id="CHEBI:15377"/>
        <dbReference type="ChEBI" id="CHEBI:28868"/>
        <dbReference type="ChEBI" id="CHEBI:52639"/>
        <dbReference type="ChEBI" id="CHEBI:57756"/>
        <dbReference type="EC" id="3.5.1.23"/>
    </reaction>
</comment>
<keyword evidence="7" id="KW-0746">Sphingolipid metabolism</keyword>
<feature type="binding site" evidence="6">
    <location>
        <position position="505"/>
    </location>
    <ligand>
        <name>Zn(2+)</name>
        <dbReference type="ChEBI" id="CHEBI:29105"/>
    </ligand>
</feature>
<dbReference type="InterPro" id="IPR038445">
    <property type="entry name" value="NCDase_C_sf"/>
</dbReference>
<dbReference type="EMBL" id="NIRI02000056">
    <property type="protein sequence ID" value="KAG5444125.1"/>
    <property type="molecule type" value="Genomic_DNA"/>
</dbReference>
<dbReference type="GO" id="GO:0005576">
    <property type="term" value="C:extracellular region"/>
    <property type="evidence" value="ECO:0007669"/>
    <property type="project" value="TreeGrafter"/>
</dbReference>
<dbReference type="Gene3D" id="2.60.40.2300">
    <property type="entry name" value="Neutral/alkaline non-lysosomal ceramidase, C-terminal domain"/>
    <property type="match status" value="1"/>
</dbReference>
<keyword evidence="4 7" id="KW-0378">Hydrolase</keyword>
<feature type="signal peptide" evidence="8">
    <location>
        <begin position="1"/>
        <end position="21"/>
    </location>
</feature>
<dbReference type="OrthoDB" id="191371at2759"/>
<organism evidence="11 12">
    <name type="scientific">Clonorchis sinensis</name>
    <name type="common">Chinese liver fluke</name>
    <dbReference type="NCBI Taxonomy" id="79923"/>
    <lineage>
        <taxon>Eukaryota</taxon>
        <taxon>Metazoa</taxon>
        <taxon>Spiralia</taxon>
        <taxon>Lophotrochozoa</taxon>
        <taxon>Platyhelminthes</taxon>
        <taxon>Trematoda</taxon>
        <taxon>Digenea</taxon>
        <taxon>Opisthorchiida</taxon>
        <taxon>Opisthorchiata</taxon>
        <taxon>Opisthorchiidae</taxon>
        <taxon>Clonorchis</taxon>
    </lineage>
</organism>
<feature type="binding site" evidence="6">
    <location>
        <position position="115"/>
    </location>
    <ligand>
        <name>Zn(2+)</name>
        <dbReference type="ChEBI" id="CHEBI:29105"/>
    </ligand>
</feature>
<dbReference type="Pfam" id="PF04734">
    <property type="entry name" value="Ceramidase_alk"/>
    <property type="match status" value="1"/>
</dbReference>
<dbReference type="InterPro" id="IPR031331">
    <property type="entry name" value="NEUT/ALK_ceramidase_C"/>
</dbReference>
<evidence type="ECO:0000259" key="9">
    <source>
        <dbReference type="Pfam" id="PF04734"/>
    </source>
</evidence>
<evidence type="ECO:0000256" key="6">
    <source>
        <dbReference type="PIRSR" id="PIRSR606823-2"/>
    </source>
</evidence>
<feature type="binding site" evidence="6">
    <location>
        <position position="224"/>
    </location>
    <ligand>
        <name>Zn(2+)</name>
        <dbReference type="ChEBI" id="CHEBI:29105"/>
    </ligand>
</feature>
<keyword evidence="8" id="KW-0732">Signal</keyword>
<dbReference type="GO" id="GO:0016020">
    <property type="term" value="C:membrane"/>
    <property type="evidence" value="ECO:0007669"/>
    <property type="project" value="GOC"/>
</dbReference>
<evidence type="ECO:0000256" key="7">
    <source>
        <dbReference type="RuleBase" id="RU366019"/>
    </source>
</evidence>
<dbReference type="GO" id="GO:0046872">
    <property type="term" value="F:metal ion binding"/>
    <property type="evidence" value="ECO:0007669"/>
    <property type="project" value="UniProtKB-KW"/>
</dbReference>
<reference evidence="11 12" key="1">
    <citation type="journal article" date="2018" name="Biotechnol. Adv.">
        <title>Improved genomic resources and new bioinformatic workflow for the carcinogenic parasite Clonorchis sinensis: Biotechnological implications.</title>
        <authorList>
            <person name="Wang D."/>
            <person name="Korhonen P.K."/>
            <person name="Gasser R.B."/>
            <person name="Young N.D."/>
        </authorList>
    </citation>
    <scope>NUCLEOTIDE SEQUENCE [LARGE SCALE GENOMIC DNA]</scope>
    <source>
        <strain evidence="11">Cs-k2</strain>
    </source>
</reference>
<comment type="cofactor">
    <cofactor evidence="6">
        <name>Zn(2+)</name>
        <dbReference type="ChEBI" id="CHEBI:29105"/>
    </cofactor>
    <text evidence="6">Binds 1 zinc ion per subunit.</text>
</comment>
<evidence type="ECO:0000256" key="4">
    <source>
        <dbReference type="ARBA" id="ARBA00022801"/>
    </source>
</evidence>
<comment type="caution">
    <text evidence="11">The sequence shown here is derived from an EMBL/GenBank/DDBJ whole genome shotgun (WGS) entry which is preliminary data.</text>
</comment>
<keyword evidence="7" id="KW-0443">Lipid metabolism</keyword>
<dbReference type="GO" id="GO:0017040">
    <property type="term" value="F:N-acylsphingosine amidohydrolase activity"/>
    <property type="evidence" value="ECO:0007669"/>
    <property type="project" value="UniProtKB-UniRule"/>
</dbReference>
<proteinExistence type="inferred from homology"/>
<name>A0A8T1M5L6_CLOSI</name>
<dbReference type="Pfam" id="PF17048">
    <property type="entry name" value="Ceramidse_alk_C"/>
    <property type="match status" value="1"/>
</dbReference>
<dbReference type="InterPro" id="IPR006823">
    <property type="entry name" value="Ceramidase_alk"/>
</dbReference>
<evidence type="ECO:0000256" key="2">
    <source>
        <dbReference type="ARBA" id="ARBA00011891"/>
    </source>
</evidence>
<gene>
    <name evidence="11" type="ORF">CSKR_101612</name>
</gene>
<reference evidence="11 12" key="2">
    <citation type="journal article" date="2021" name="Genomics">
        <title>High-quality reference genome for Clonorchis sinensis.</title>
        <authorList>
            <person name="Young N.D."/>
            <person name="Stroehlein A.J."/>
            <person name="Kinkar L."/>
            <person name="Wang T."/>
            <person name="Sohn W.M."/>
            <person name="Chang B.C.H."/>
            <person name="Kaur P."/>
            <person name="Weisz D."/>
            <person name="Dudchenko O."/>
            <person name="Aiden E.L."/>
            <person name="Korhonen P.K."/>
            <person name="Gasser R.B."/>
        </authorList>
    </citation>
    <scope>NUCLEOTIDE SEQUENCE [LARGE SCALE GENOMIC DNA]</scope>
    <source>
        <strain evidence="11">Cs-k2</strain>
    </source>
</reference>
<dbReference type="Proteomes" id="UP000286415">
    <property type="component" value="Unassembled WGS sequence"/>
</dbReference>
<dbReference type="EC" id="3.5.1.23" evidence="2 7"/>
<evidence type="ECO:0000256" key="3">
    <source>
        <dbReference type="ARBA" id="ARBA00019235"/>
    </source>
</evidence>
<dbReference type="GO" id="GO:0042759">
    <property type="term" value="P:long-chain fatty acid biosynthetic process"/>
    <property type="evidence" value="ECO:0007669"/>
    <property type="project" value="TreeGrafter"/>
</dbReference>
<dbReference type="AlphaFoldDB" id="A0A8T1M5L6"/>
<dbReference type="PANTHER" id="PTHR12670:SF1">
    <property type="entry name" value="NEUTRAL CERAMIDASE"/>
    <property type="match status" value="1"/>
</dbReference>
<accession>A0A8T1M5L6</accession>
<evidence type="ECO:0000313" key="11">
    <source>
        <dbReference type="EMBL" id="KAG5444125.1"/>
    </source>
</evidence>